<dbReference type="AlphaFoldDB" id="A0A9K3KRE4"/>
<sequence length="362" mass="42845">MSSSTATMYVFSQVALAIAIYHRKKSEQRKKDLEAEASVMSEEPTAAHHVVTETELAYIAGNNSIRTLVVLSHGLKKDDGSDLIDIKNEEPWKSIPRIEIKPTLHMLKAEIKRRHRAFGLPKSEPRPAAWRSSKISKWLYDHPIENEADLDFLKQTIANCRQQISREARVRRQLERDVPPPAVVTTDGGESVPSVITTAGNVESTLENIAVLLGNFVKEDRERRLEEIKEDRERRLENRERRLEEIKEDRERRLEDRKRRLEDRESRLEDIKEDRKRRLEDRKRRLEDIKEDRKRRLEEIKEDRERRLEERMDAISAEKRKVRRLLIESRQAGNDELHECYKQELNELDSNERRIQEILETL</sequence>
<evidence type="ECO:0000256" key="1">
    <source>
        <dbReference type="SAM" id="Coils"/>
    </source>
</evidence>
<reference evidence="2" key="1">
    <citation type="journal article" date="2021" name="Sci. Rep.">
        <title>Diploid genomic architecture of Nitzschia inconspicua, an elite biomass production diatom.</title>
        <authorList>
            <person name="Oliver A."/>
            <person name="Podell S."/>
            <person name="Pinowska A."/>
            <person name="Traller J.C."/>
            <person name="Smith S.R."/>
            <person name="McClure R."/>
            <person name="Beliaev A."/>
            <person name="Bohutskyi P."/>
            <person name="Hill E.A."/>
            <person name="Rabines A."/>
            <person name="Zheng H."/>
            <person name="Allen L.Z."/>
            <person name="Kuo A."/>
            <person name="Grigoriev I.V."/>
            <person name="Allen A.E."/>
            <person name="Hazlebeck D."/>
            <person name="Allen E.E."/>
        </authorList>
    </citation>
    <scope>NUCLEOTIDE SEQUENCE</scope>
    <source>
        <strain evidence="2">Hildebrandi</strain>
    </source>
</reference>
<accession>A0A9K3KRE4</accession>
<keyword evidence="1" id="KW-0175">Coiled coil</keyword>
<dbReference type="OrthoDB" id="54572at2759"/>
<gene>
    <name evidence="2" type="ORF">IV203_017298</name>
</gene>
<evidence type="ECO:0000313" key="2">
    <source>
        <dbReference type="EMBL" id="KAG7348593.1"/>
    </source>
</evidence>
<dbReference type="EMBL" id="JAGRRH010000020">
    <property type="protein sequence ID" value="KAG7348593.1"/>
    <property type="molecule type" value="Genomic_DNA"/>
</dbReference>
<dbReference type="Proteomes" id="UP000693970">
    <property type="component" value="Unassembled WGS sequence"/>
</dbReference>
<keyword evidence="3" id="KW-1185">Reference proteome</keyword>
<protein>
    <submittedName>
        <fullName evidence="2">Uncharacterized protein</fullName>
    </submittedName>
</protein>
<feature type="coiled-coil region" evidence="1">
    <location>
        <begin position="218"/>
        <end position="361"/>
    </location>
</feature>
<reference evidence="2" key="2">
    <citation type="submission" date="2021-04" db="EMBL/GenBank/DDBJ databases">
        <authorList>
            <person name="Podell S."/>
        </authorList>
    </citation>
    <scope>NUCLEOTIDE SEQUENCE</scope>
    <source>
        <strain evidence="2">Hildebrandi</strain>
    </source>
</reference>
<name>A0A9K3KRE4_9STRA</name>
<comment type="caution">
    <text evidence="2">The sequence shown here is derived from an EMBL/GenBank/DDBJ whole genome shotgun (WGS) entry which is preliminary data.</text>
</comment>
<evidence type="ECO:0000313" key="3">
    <source>
        <dbReference type="Proteomes" id="UP000693970"/>
    </source>
</evidence>
<organism evidence="2 3">
    <name type="scientific">Nitzschia inconspicua</name>
    <dbReference type="NCBI Taxonomy" id="303405"/>
    <lineage>
        <taxon>Eukaryota</taxon>
        <taxon>Sar</taxon>
        <taxon>Stramenopiles</taxon>
        <taxon>Ochrophyta</taxon>
        <taxon>Bacillariophyta</taxon>
        <taxon>Bacillariophyceae</taxon>
        <taxon>Bacillariophycidae</taxon>
        <taxon>Bacillariales</taxon>
        <taxon>Bacillariaceae</taxon>
        <taxon>Nitzschia</taxon>
    </lineage>
</organism>
<proteinExistence type="predicted"/>